<dbReference type="Pfam" id="PF02811">
    <property type="entry name" value="PHP"/>
    <property type="match status" value="1"/>
</dbReference>
<dbReference type="NCBIfam" id="TIGR01856">
    <property type="entry name" value="hisJ_fam"/>
    <property type="match status" value="1"/>
</dbReference>
<evidence type="ECO:0000256" key="4">
    <source>
        <dbReference type="ARBA" id="ARBA00022605"/>
    </source>
</evidence>
<dbReference type="GO" id="GO:0000105">
    <property type="term" value="P:L-histidine biosynthetic process"/>
    <property type="evidence" value="ECO:0007669"/>
    <property type="project" value="UniProtKB-UniRule"/>
</dbReference>
<dbReference type="InterPro" id="IPR004013">
    <property type="entry name" value="PHP_dom"/>
</dbReference>
<dbReference type="GO" id="GO:0005737">
    <property type="term" value="C:cytoplasm"/>
    <property type="evidence" value="ECO:0007669"/>
    <property type="project" value="TreeGrafter"/>
</dbReference>
<dbReference type="EMBL" id="VULT01000006">
    <property type="protein sequence ID" value="MSS17189.1"/>
    <property type="molecule type" value="Genomic_DNA"/>
</dbReference>
<evidence type="ECO:0000256" key="6">
    <source>
        <dbReference type="ARBA" id="ARBA00023102"/>
    </source>
</evidence>
<keyword evidence="5 8" id="KW-0378">Hydrolase</keyword>
<keyword evidence="4 8" id="KW-0028">Amino-acid biosynthesis</keyword>
<comment type="similarity">
    <text evidence="2 8">Belongs to the PHP hydrolase family. HisK subfamily.</text>
</comment>
<keyword evidence="6 8" id="KW-0368">Histidine biosynthesis</keyword>
<dbReference type="AlphaFoldDB" id="A0A6L5X9W2"/>
<dbReference type="RefSeq" id="WP_154326560.1">
    <property type="nucleotide sequence ID" value="NZ_CP045696.1"/>
</dbReference>
<evidence type="ECO:0000256" key="2">
    <source>
        <dbReference type="ARBA" id="ARBA00009152"/>
    </source>
</evidence>
<sequence>MIDILKIASTCKLYNFHTHTQFCDGHACMEDFVTAAIATHFSHLGFTPHSPIPFSTSCNMDKSNVQVYLDEIQRLREKYGTQISIYAAMEIDYLDHFGPSSSFFDSIPLDYRIGSVHFIPSFQNPEEYVDIDGHFEAFKLKMHRYFNDDIESVVRSFYRQSMAMIERGGFDIIGHFDKIGFNASMFKTGIDREPWYDKLVTDEFHSIMDHHLIIEINTKSWQQYQRFFPDARYFELLRRYKAPVVFNSDAHVPAKINAGRIEAMKTFGLAMQ</sequence>
<dbReference type="PANTHER" id="PTHR21039">
    <property type="entry name" value="HISTIDINOL PHOSPHATASE-RELATED"/>
    <property type="match status" value="1"/>
</dbReference>
<dbReference type="EC" id="3.1.3.15" evidence="3 8"/>
<gene>
    <name evidence="10" type="ORF">FYJ29_05355</name>
</gene>
<evidence type="ECO:0000313" key="10">
    <source>
        <dbReference type="EMBL" id="MSS17189.1"/>
    </source>
</evidence>
<evidence type="ECO:0000256" key="5">
    <source>
        <dbReference type="ARBA" id="ARBA00022801"/>
    </source>
</evidence>
<protein>
    <recommendedName>
        <fullName evidence="3 8">Histidinol-phosphatase</fullName>
        <shortName evidence="8">HolPase</shortName>
        <ecNumber evidence="3 8">3.1.3.15</ecNumber>
    </recommendedName>
</protein>
<keyword evidence="11" id="KW-1185">Reference proteome</keyword>
<comment type="pathway">
    <text evidence="1 8">Amino-acid biosynthesis; L-histidine biosynthesis; L-histidine from 5-phospho-alpha-D-ribose 1-diphosphate: step 8/9.</text>
</comment>
<comment type="catalytic activity">
    <reaction evidence="7 8">
        <text>L-histidinol phosphate + H2O = L-histidinol + phosphate</text>
        <dbReference type="Rhea" id="RHEA:14465"/>
        <dbReference type="ChEBI" id="CHEBI:15377"/>
        <dbReference type="ChEBI" id="CHEBI:43474"/>
        <dbReference type="ChEBI" id="CHEBI:57699"/>
        <dbReference type="ChEBI" id="CHEBI:57980"/>
        <dbReference type="EC" id="3.1.3.15"/>
    </reaction>
</comment>
<dbReference type="Proteomes" id="UP000483362">
    <property type="component" value="Unassembled WGS sequence"/>
</dbReference>
<evidence type="ECO:0000256" key="7">
    <source>
        <dbReference type="ARBA" id="ARBA00049158"/>
    </source>
</evidence>
<dbReference type="CDD" id="cd12110">
    <property type="entry name" value="PHP_HisPPase_Hisj_like"/>
    <property type="match status" value="1"/>
</dbReference>
<dbReference type="SUPFAM" id="SSF89550">
    <property type="entry name" value="PHP domain-like"/>
    <property type="match status" value="1"/>
</dbReference>
<evidence type="ECO:0000256" key="3">
    <source>
        <dbReference type="ARBA" id="ARBA00013085"/>
    </source>
</evidence>
<proteinExistence type="inferred from homology"/>
<comment type="caution">
    <text evidence="10">The sequence shown here is derived from an EMBL/GenBank/DDBJ whole genome shotgun (WGS) entry which is preliminary data.</text>
</comment>
<organism evidence="10 11">
    <name type="scientific">Sodaliphilus pleomorphus</name>
    <dbReference type="NCBI Taxonomy" id="2606626"/>
    <lineage>
        <taxon>Bacteria</taxon>
        <taxon>Pseudomonadati</taxon>
        <taxon>Bacteroidota</taxon>
        <taxon>Bacteroidia</taxon>
        <taxon>Bacteroidales</taxon>
        <taxon>Muribaculaceae</taxon>
        <taxon>Sodaliphilus</taxon>
    </lineage>
</organism>
<reference evidence="10 11" key="1">
    <citation type="submission" date="2019-08" db="EMBL/GenBank/DDBJ databases">
        <title>In-depth cultivation of the pig gut microbiome towards novel bacterial diversity and tailored functional studies.</title>
        <authorList>
            <person name="Wylensek D."/>
            <person name="Hitch T.C.A."/>
            <person name="Clavel T."/>
        </authorList>
    </citation>
    <scope>NUCLEOTIDE SEQUENCE [LARGE SCALE GENOMIC DNA]</scope>
    <source>
        <strain evidence="10 11">Oil-RF-744-WCA-WT-10</strain>
    </source>
</reference>
<dbReference type="UniPathway" id="UPA00031">
    <property type="reaction ID" value="UER00013"/>
</dbReference>
<evidence type="ECO:0000313" key="11">
    <source>
        <dbReference type="Proteomes" id="UP000483362"/>
    </source>
</evidence>
<dbReference type="InterPro" id="IPR010140">
    <property type="entry name" value="Histidinol_P_phosphatase_HisJ"/>
</dbReference>
<evidence type="ECO:0000256" key="1">
    <source>
        <dbReference type="ARBA" id="ARBA00004970"/>
    </source>
</evidence>
<dbReference type="Gene3D" id="3.20.20.140">
    <property type="entry name" value="Metal-dependent hydrolases"/>
    <property type="match status" value="1"/>
</dbReference>
<evidence type="ECO:0000256" key="8">
    <source>
        <dbReference type="RuleBase" id="RU366003"/>
    </source>
</evidence>
<feature type="domain" description="PHP" evidence="9">
    <location>
        <begin position="16"/>
        <end position="218"/>
    </location>
</feature>
<dbReference type="InterPro" id="IPR016195">
    <property type="entry name" value="Pol/histidinol_Pase-like"/>
</dbReference>
<dbReference type="GO" id="GO:0004401">
    <property type="term" value="F:histidinol-phosphatase activity"/>
    <property type="evidence" value="ECO:0007669"/>
    <property type="project" value="UniProtKB-UniRule"/>
</dbReference>
<name>A0A6L5X9W2_9BACT</name>
<evidence type="ECO:0000259" key="9">
    <source>
        <dbReference type="Pfam" id="PF02811"/>
    </source>
</evidence>
<accession>A0A6L5X9W2</accession>
<dbReference type="PANTHER" id="PTHR21039:SF0">
    <property type="entry name" value="HISTIDINOL-PHOSPHATASE"/>
    <property type="match status" value="1"/>
</dbReference>